<keyword evidence="1" id="KW-0472">Membrane</keyword>
<dbReference type="EMBL" id="VJMH01007257">
    <property type="protein sequence ID" value="KAF0684703.1"/>
    <property type="molecule type" value="Genomic_DNA"/>
</dbReference>
<gene>
    <name evidence="2" type="ORF">As57867_023263</name>
</gene>
<dbReference type="OrthoDB" id="78949at2759"/>
<feature type="transmembrane region" description="Helical" evidence="1">
    <location>
        <begin position="109"/>
        <end position="128"/>
    </location>
</feature>
<evidence type="ECO:0000313" key="2">
    <source>
        <dbReference type="EMBL" id="KAF0684703.1"/>
    </source>
</evidence>
<dbReference type="AlphaFoldDB" id="A0A6A4XNT7"/>
<evidence type="ECO:0000256" key="1">
    <source>
        <dbReference type="SAM" id="Phobius"/>
    </source>
</evidence>
<reference evidence="2" key="1">
    <citation type="submission" date="2019-06" db="EMBL/GenBank/DDBJ databases">
        <title>Genomics analysis of Aphanomyces spp. identifies a new class of oomycete effector associated with host adaptation.</title>
        <authorList>
            <person name="Gaulin E."/>
        </authorList>
    </citation>
    <scope>NUCLEOTIDE SEQUENCE</scope>
    <source>
        <strain evidence="2">CBS 578.67</strain>
    </source>
</reference>
<keyword evidence="1" id="KW-0812">Transmembrane</keyword>
<comment type="caution">
    <text evidence="2">The sequence shown here is derived from an EMBL/GenBank/DDBJ whole genome shotgun (WGS) entry which is preliminary data.</text>
</comment>
<sequence>TQGITSSTIQKATAAVQALNINLVQFGQLDAASPVTLYRINVLDPTEGDFAYFGWIFLMDWARGYREAVTLAGDSGTLTVLTDHLNPIQLEVNLAQAPTMMAVYLRNTVLFITVAMIVMASVMLAYIVSSRGHFEVSNLYQLQRVGAFVWVGRPLVLVRSLTAVALLSTATMQLAFSGYISYFQVTQDIWYKPILAANEVTWMVSIVNDIAMAVTQDHTRYYAAINSILAWLVVVSLSLAMPVSHSFLIDKQCHVVDVDFQVVCDSGSLTIGQVSRLAAILGAVIGCNALCFVVTWILVRHPRPSKINSFFVYAGARYLFKSSPWIYNDVYYLDRMSAVLNGILTLRWGGTIHGLDVKLWRVFQVDQHSEADIPTDHPLAIPARYTIPLSLLQN</sequence>
<keyword evidence="1" id="KW-1133">Transmembrane helix</keyword>
<name>A0A6A4XNT7_9STRA</name>
<feature type="non-terminal residue" evidence="2">
    <location>
        <position position="1"/>
    </location>
</feature>
<accession>A0A6A4XNT7</accession>
<proteinExistence type="predicted"/>
<organism evidence="2">
    <name type="scientific">Aphanomyces stellatus</name>
    <dbReference type="NCBI Taxonomy" id="120398"/>
    <lineage>
        <taxon>Eukaryota</taxon>
        <taxon>Sar</taxon>
        <taxon>Stramenopiles</taxon>
        <taxon>Oomycota</taxon>
        <taxon>Saprolegniomycetes</taxon>
        <taxon>Saprolegniales</taxon>
        <taxon>Verrucalvaceae</taxon>
        <taxon>Aphanomyces</taxon>
    </lineage>
</organism>
<protein>
    <submittedName>
        <fullName evidence="2">Uncharacterized protein</fullName>
    </submittedName>
</protein>
<feature type="transmembrane region" description="Helical" evidence="1">
    <location>
        <begin position="221"/>
        <end position="241"/>
    </location>
</feature>
<feature type="transmembrane region" description="Helical" evidence="1">
    <location>
        <begin position="277"/>
        <end position="299"/>
    </location>
</feature>